<feature type="chain" id="PRO_5045567642" description="DUF2268 domain-containing protein" evidence="1">
    <location>
        <begin position="23"/>
        <end position="365"/>
    </location>
</feature>
<organism evidence="2 3">
    <name type="scientific">Mucilaginibacter terrae</name>
    <dbReference type="NCBI Taxonomy" id="1955052"/>
    <lineage>
        <taxon>Bacteria</taxon>
        <taxon>Pseudomonadati</taxon>
        <taxon>Bacteroidota</taxon>
        <taxon>Sphingobacteriia</taxon>
        <taxon>Sphingobacteriales</taxon>
        <taxon>Sphingobacteriaceae</taxon>
        <taxon>Mucilaginibacter</taxon>
    </lineage>
</organism>
<dbReference type="RefSeq" id="WP_311947078.1">
    <property type="nucleotide sequence ID" value="NZ_JAVLVU010000001.1"/>
</dbReference>
<evidence type="ECO:0000256" key="1">
    <source>
        <dbReference type="SAM" id="SignalP"/>
    </source>
</evidence>
<dbReference type="EMBL" id="JAVLVU010000001">
    <property type="protein sequence ID" value="MDT3401216.1"/>
    <property type="molecule type" value="Genomic_DNA"/>
</dbReference>
<feature type="signal peptide" evidence="1">
    <location>
        <begin position="1"/>
        <end position="22"/>
    </location>
</feature>
<reference evidence="3" key="1">
    <citation type="submission" date="2023-07" db="EMBL/GenBank/DDBJ databases">
        <title>Functional and genomic diversity of the sorghum phyllosphere microbiome.</title>
        <authorList>
            <person name="Shade A."/>
        </authorList>
    </citation>
    <scope>NUCLEOTIDE SEQUENCE [LARGE SCALE GENOMIC DNA]</scope>
    <source>
        <strain evidence="3">SORGH_AS_0422</strain>
    </source>
</reference>
<dbReference type="Proteomes" id="UP001258315">
    <property type="component" value="Unassembled WGS sequence"/>
</dbReference>
<evidence type="ECO:0000313" key="2">
    <source>
        <dbReference type="EMBL" id="MDT3401216.1"/>
    </source>
</evidence>
<dbReference type="Pfam" id="PF18958">
    <property type="entry name" value="DUF5700"/>
    <property type="match status" value="1"/>
</dbReference>
<keyword evidence="3" id="KW-1185">Reference proteome</keyword>
<gene>
    <name evidence="2" type="ORF">QE417_000288</name>
</gene>
<keyword evidence="1" id="KW-0732">Signal</keyword>
<accession>A0ABU3GNW9</accession>
<evidence type="ECO:0000313" key="3">
    <source>
        <dbReference type="Proteomes" id="UP001258315"/>
    </source>
</evidence>
<name>A0ABU3GNW9_9SPHI</name>
<sequence length="365" mass="40712">MTAKLLLFVGSLFCCFNLFAVAAPGKLNISIDFESARLISALMAKNKVTDAELEKVVNAFGSRQLIEKVKGYSGADVNVFKSTLREIIETGTLRGSDPYNWKEVKANLKAINQLLHKLSVSPDAFINDIKLKITDYTSDIINADIKACFIIGGGSLGFTQGDGMTFNVALQKIGDDVEGLKLLVAHELYHSIQVAGQASRNIRKTAIPYHVKATYALLYSLWSEGTASLVGDFSGMRFPAAFSKSQLDEYEKNAVRKRENFALFEALVYKCFTDSASRSYGSFYNIGFSTAFDETSYYVGYEMSKKITQYLSKQAIADGLTQDLLAFAETYIKLYKNHPEDKTFIRFDIATENIDQQLVVWRDKV</sequence>
<proteinExistence type="predicted"/>
<protein>
    <recommendedName>
        <fullName evidence="4">DUF2268 domain-containing protein</fullName>
    </recommendedName>
</protein>
<comment type="caution">
    <text evidence="2">The sequence shown here is derived from an EMBL/GenBank/DDBJ whole genome shotgun (WGS) entry which is preliminary data.</text>
</comment>
<evidence type="ECO:0008006" key="4">
    <source>
        <dbReference type="Google" id="ProtNLM"/>
    </source>
</evidence>
<dbReference type="InterPro" id="IPR043754">
    <property type="entry name" value="DUF5700"/>
</dbReference>